<dbReference type="PROSITE" id="PS51186">
    <property type="entry name" value="GNAT"/>
    <property type="match status" value="1"/>
</dbReference>
<feature type="domain" description="N-acetyltransferase" evidence="1">
    <location>
        <begin position="3"/>
        <end position="153"/>
    </location>
</feature>
<dbReference type="InterPro" id="IPR000182">
    <property type="entry name" value="GNAT_dom"/>
</dbReference>
<organism evidence="2 3">
    <name type="scientific">[Clostridium] aminophilum</name>
    <dbReference type="NCBI Taxonomy" id="1526"/>
    <lineage>
        <taxon>Bacteria</taxon>
        <taxon>Bacillati</taxon>
        <taxon>Bacillota</taxon>
        <taxon>Clostridia</taxon>
        <taxon>Lachnospirales</taxon>
        <taxon>Lachnospiraceae</taxon>
    </lineage>
</organism>
<gene>
    <name evidence="2" type="ORF">SAMN02910262_00092</name>
</gene>
<reference evidence="2 3" key="1">
    <citation type="submission" date="2016-10" db="EMBL/GenBank/DDBJ databases">
        <authorList>
            <person name="de Groot N.N."/>
        </authorList>
    </citation>
    <scope>NUCLEOTIDE SEQUENCE [LARGE SCALE GENOMIC DNA]</scope>
    <source>
        <strain evidence="2 3">F</strain>
    </source>
</reference>
<evidence type="ECO:0000259" key="1">
    <source>
        <dbReference type="PROSITE" id="PS51186"/>
    </source>
</evidence>
<name>A0A1I6I9V9_9FIRM</name>
<proteinExistence type="predicted"/>
<dbReference type="GO" id="GO:0005840">
    <property type="term" value="C:ribosome"/>
    <property type="evidence" value="ECO:0007669"/>
    <property type="project" value="UniProtKB-KW"/>
</dbReference>
<sequence length="153" mass="18090">MRENMRRMTAEDRPYVLAKMKDFYHSDAVITDGSEEIYINDVDECISDSPYLEGFVFPDREGSIKGYAMVAHSYSTEFGRPCIWIEDLYLENELRGTGVATRFFDYLKTQYPDAVHRLEVEKENKRAIKAYVKNDFQEIPYYEMIRFMDSGKR</sequence>
<dbReference type="SUPFAM" id="SSF55729">
    <property type="entry name" value="Acyl-CoA N-acyltransferases (Nat)"/>
    <property type="match status" value="1"/>
</dbReference>
<dbReference type="Proteomes" id="UP000214760">
    <property type="component" value="Unassembled WGS sequence"/>
</dbReference>
<dbReference type="EMBL" id="FOZC01000001">
    <property type="protein sequence ID" value="SFR63555.1"/>
    <property type="molecule type" value="Genomic_DNA"/>
</dbReference>
<evidence type="ECO:0000313" key="3">
    <source>
        <dbReference type="Proteomes" id="UP000214760"/>
    </source>
</evidence>
<dbReference type="Gene3D" id="3.40.630.30">
    <property type="match status" value="1"/>
</dbReference>
<dbReference type="Pfam" id="PF00583">
    <property type="entry name" value="Acetyltransf_1"/>
    <property type="match status" value="1"/>
</dbReference>
<dbReference type="AlphaFoldDB" id="A0A1I6I9V9"/>
<evidence type="ECO:0000313" key="2">
    <source>
        <dbReference type="EMBL" id="SFR63555.1"/>
    </source>
</evidence>
<dbReference type="GO" id="GO:0016747">
    <property type="term" value="F:acyltransferase activity, transferring groups other than amino-acyl groups"/>
    <property type="evidence" value="ECO:0007669"/>
    <property type="project" value="InterPro"/>
</dbReference>
<dbReference type="InterPro" id="IPR016181">
    <property type="entry name" value="Acyl_CoA_acyltransferase"/>
</dbReference>
<accession>A0A1I6I9V9</accession>
<protein>
    <submittedName>
        <fullName evidence="2">Ribosomal protein S18 acetylase RimI</fullName>
    </submittedName>
</protein>
<keyword evidence="2" id="KW-0687">Ribonucleoprotein</keyword>
<keyword evidence="2" id="KW-0689">Ribosomal protein</keyword>